<gene>
    <name evidence="15" type="ORF">HMPREF2531_02020</name>
</gene>
<comment type="catalytic activity">
    <reaction evidence="10">
        <text>1D-myo-inositol 1,2,5,6-tetrakisphosphate + H2O = 1D-myo-inositol 1,2,6-trisphosphate + phosphate</text>
        <dbReference type="Rhea" id="RHEA:77119"/>
        <dbReference type="ChEBI" id="CHEBI:15377"/>
        <dbReference type="ChEBI" id="CHEBI:43474"/>
        <dbReference type="ChEBI" id="CHEBI:195535"/>
        <dbReference type="ChEBI" id="CHEBI:195537"/>
        <dbReference type="EC" id="3.1.3.62"/>
    </reaction>
    <physiologicalReaction direction="left-to-right" evidence="10">
        <dbReference type="Rhea" id="RHEA:77120"/>
    </physiologicalReaction>
</comment>
<reference evidence="15 16" key="1">
    <citation type="submission" date="2016-02" db="EMBL/GenBank/DDBJ databases">
        <authorList>
            <person name="Wen L."/>
            <person name="He K."/>
            <person name="Yang H."/>
        </authorList>
    </citation>
    <scope>NUCLEOTIDE SEQUENCE [LARGE SCALE GENOMIC DNA]</scope>
    <source>
        <strain evidence="15 16">KLE1704</strain>
    </source>
</reference>
<dbReference type="AlphaFoldDB" id="A0A139LJ66"/>
<evidence type="ECO:0000313" key="16">
    <source>
        <dbReference type="Proteomes" id="UP000070319"/>
    </source>
</evidence>
<protein>
    <recommendedName>
        <fullName evidence="5">Multiple inositol polyphosphate phosphatase 1</fullName>
        <ecNumber evidence="4">3.1.3.62</ecNumber>
        <ecNumber evidence="3">3.1.3.80</ecNumber>
    </recommendedName>
    <alternativeName>
        <fullName evidence="9">2,3-bisphosphoglycerate 3-phosphatase</fullName>
    </alternativeName>
</protein>
<comment type="catalytic activity">
    <reaction evidence="12">
        <text>1D-myo-inositol hexakisphosphate + H2O = 1D-myo-inositol 1,2,4,5,6-pentakisphosphate + phosphate</text>
        <dbReference type="Rhea" id="RHEA:16989"/>
        <dbReference type="ChEBI" id="CHEBI:15377"/>
        <dbReference type="ChEBI" id="CHEBI:43474"/>
        <dbReference type="ChEBI" id="CHEBI:57798"/>
        <dbReference type="ChEBI" id="CHEBI:58130"/>
        <dbReference type="EC" id="3.1.3.62"/>
    </reaction>
    <physiologicalReaction direction="left-to-right" evidence="12">
        <dbReference type="Rhea" id="RHEA:16990"/>
    </physiologicalReaction>
</comment>
<evidence type="ECO:0000256" key="12">
    <source>
        <dbReference type="ARBA" id="ARBA00043691"/>
    </source>
</evidence>
<comment type="similarity">
    <text evidence="2">Belongs to the histidine acid phosphatase family. MINPP1 subfamily.</text>
</comment>
<comment type="caution">
    <text evidence="15">The sequence shown here is derived from an EMBL/GenBank/DDBJ whole genome shotgun (WGS) entry which is preliminary data.</text>
</comment>
<dbReference type="InterPro" id="IPR000560">
    <property type="entry name" value="His_Pase_clade-2"/>
</dbReference>
<evidence type="ECO:0000256" key="10">
    <source>
        <dbReference type="ARBA" id="ARBA00043668"/>
    </source>
</evidence>
<keyword evidence="8" id="KW-0472">Membrane</keyword>
<dbReference type="SUPFAM" id="SSF53254">
    <property type="entry name" value="Phosphoglycerate mutase-like"/>
    <property type="match status" value="1"/>
</dbReference>
<comment type="catalytic activity">
    <reaction evidence="13">
        <text>(2R)-2,3-bisphosphoglycerate + H2O = (2R)-2-phosphoglycerate + phosphate</text>
        <dbReference type="Rhea" id="RHEA:27381"/>
        <dbReference type="ChEBI" id="CHEBI:15377"/>
        <dbReference type="ChEBI" id="CHEBI:43474"/>
        <dbReference type="ChEBI" id="CHEBI:58248"/>
        <dbReference type="ChEBI" id="CHEBI:58289"/>
        <dbReference type="EC" id="3.1.3.80"/>
    </reaction>
    <physiologicalReaction direction="left-to-right" evidence="13">
        <dbReference type="Rhea" id="RHEA:27382"/>
    </physiologicalReaction>
</comment>
<evidence type="ECO:0000256" key="8">
    <source>
        <dbReference type="ARBA" id="ARBA00023136"/>
    </source>
</evidence>
<dbReference type="Gene3D" id="3.40.50.1240">
    <property type="entry name" value="Phosphoglycerate mutase-like"/>
    <property type="match status" value="1"/>
</dbReference>
<evidence type="ECO:0000256" key="13">
    <source>
        <dbReference type="ARBA" id="ARBA00043832"/>
    </source>
</evidence>
<evidence type="ECO:0000256" key="5">
    <source>
        <dbReference type="ARBA" id="ARBA00018097"/>
    </source>
</evidence>
<evidence type="ECO:0000256" key="14">
    <source>
        <dbReference type="SAM" id="SignalP"/>
    </source>
</evidence>
<evidence type="ECO:0000256" key="3">
    <source>
        <dbReference type="ARBA" id="ARBA00012976"/>
    </source>
</evidence>
<evidence type="ECO:0000256" key="7">
    <source>
        <dbReference type="ARBA" id="ARBA00022801"/>
    </source>
</evidence>
<dbReference type="EC" id="3.1.3.80" evidence="3"/>
<feature type="chain" id="PRO_5007487306" description="Multiple inositol polyphosphate phosphatase 1" evidence="14">
    <location>
        <begin position="28"/>
        <end position="431"/>
    </location>
</feature>
<dbReference type="PATRIC" id="fig|329854.7.peg.2056"/>
<keyword evidence="7" id="KW-0378">Hydrolase</keyword>
<comment type="catalytic activity">
    <reaction evidence="11">
        <text>1D-myo-inositol 1,2,4,5,6-pentakisphosphate + H2O = 1D-myo-inositol 1,2,5,6-tetrakisphosphate + phosphate</text>
        <dbReference type="Rhea" id="RHEA:77115"/>
        <dbReference type="ChEBI" id="CHEBI:15377"/>
        <dbReference type="ChEBI" id="CHEBI:43474"/>
        <dbReference type="ChEBI" id="CHEBI:57798"/>
        <dbReference type="ChEBI" id="CHEBI:195535"/>
        <dbReference type="EC" id="3.1.3.62"/>
    </reaction>
    <physiologicalReaction direction="left-to-right" evidence="11">
        <dbReference type="Rhea" id="RHEA:77116"/>
    </physiologicalReaction>
</comment>
<feature type="signal peptide" evidence="14">
    <location>
        <begin position="1"/>
        <end position="27"/>
    </location>
</feature>
<comment type="subcellular location">
    <subcellularLocation>
        <location evidence="1">Membrane</location>
    </subcellularLocation>
</comment>
<evidence type="ECO:0000256" key="11">
    <source>
        <dbReference type="ARBA" id="ARBA00043671"/>
    </source>
</evidence>
<proteinExistence type="inferred from homology"/>
<dbReference type="EMBL" id="LTDF01000074">
    <property type="protein sequence ID" value="KXT51464.1"/>
    <property type="molecule type" value="Genomic_DNA"/>
</dbReference>
<evidence type="ECO:0000256" key="6">
    <source>
        <dbReference type="ARBA" id="ARBA00022729"/>
    </source>
</evidence>
<dbReference type="GO" id="GO:0034417">
    <property type="term" value="F:bisphosphoglycerate 3-phosphatase activity"/>
    <property type="evidence" value="ECO:0007669"/>
    <property type="project" value="UniProtKB-EC"/>
</dbReference>
<accession>A0A139LJ66</accession>
<sequence length="431" mass="49672">MKNRMRLKLKQLLLCGMMWMCCVPLGAQTSKEEMFSTIEKTGGVYWAYPLDFAPQTRAPKGYKPFYVSHYGRHGSRYLIGDRDYKWLVDLFEEAHREGALSDLGEDARQRLLKVWEEAEGHGGDLTPLGVRQHRGIAERMYAAFPEAFKGNPSISARSTVVLRCAMSMVAFGDRLKELNPNLRISYEASHKYMDYLNYHTDESNRFTSSTDGPWAEEYRKFEDVHTNPDRLIASLFKDKRFILKKVNPKEVMWGMYWVASDMQNAETKVSFYDLFQPQELFDLWQCINYRFYVGNANHADGKGIVVANAKSLLRNILDSADEAIQKGGIAATLRFGHDGNVIPLVALMQIENCNVAVDDPYEVYKVWSDFKVVPMAANVQIAFFRNEKGSADDILVKILHNEHEVHIPVQTDQFPFYKWSDVESYYRNLLK</sequence>
<dbReference type="PANTHER" id="PTHR20963:SF8">
    <property type="entry name" value="MULTIPLE INOSITOL POLYPHOSPHATE PHOSPHATASE 1"/>
    <property type="match status" value="1"/>
</dbReference>
<evidence type="ECO:0000313" key="15">
    <source>
        <dbReference type="EMBL" id="KXT51464.1"/>
    </source>
</evidence>
<organism evidence="15">
    <name type="scientific">Bacteroides intestinalis</name>
    <dbReference type="NCBI Taxonomy" id="329854"/>
    <lineage>
        <taxon>Bacteria</taxon>
        <taxon>Pseudomonadati</taxon>
        <taxon>Bacteroidota</taxon>
        <taxon>Bacteroidia</taxon>
        <taxon>Bacteroidales</taxon>
        <taxon>Bacteroidaceae</taxon>
        <taxon>Bacteroides</taxon>
    </lineage>
</organism>
<evidence type="ECO:0000256" key="2">
    <source>
        <dbReference type="ARBA" id="ARBA00008422"/>
    </source>
</evidence>
<dbReference type="Pfam" id="PF00328">
    <property type="entry name" value="His_Phos_2"/>
    <property type="match status" value="1"/>
</dbReference>
<dbReference type="InterPro" id="IPR029033">
    <property type="entry name" value="His_PPase_superfam"/>
</dbReference>
<dbReference type="Proteomes" id="UP000070319">
    <property type="component" value="Unassembled WGS sequence"/>
</dbReference>
<dbReference type="PANTHER" id="PTHR20963">
    <property type="entry name" value="MULTIPLE INOSITOL POLYPHOSPHATE PHOSPHATASE-RELATED"/>
    <property type="match status" value="1"/>
</dbReference>
<dbReference type="GO" id="GO:0016020">
    <property type="term" value="C:membrane"/>
    <property type="evidence" value="ECO:0007669"/>
    <property type="project" value="UniProtKB-SubCell"/>
</dbReference>
<evidence type="ECO:0000256" key="1">
    <source>
        <dbReference type="ARBA" id="ARBA00004370"/>
    </source>
</evidence>
<evidence type="ECO:0000256" key="4">
    <source>
        <dbReference type="ARBA" id="ARBA00013040"/>
    </source>
</evidence>
<name>A0A139LJ66_9BACE</name>
<keyword evidence="6 14" id="KW-0732">Signal</keyword>
<dbReference type="EC" id="3.1.3.62" evidence="4"/>
<evidence type="ECO:0000256" key="9">
    <source>
        <dbReference type="ARBA" id="ARBA00031642"/>
    </source>
</evidence>